<keyword evidence="1" id="KW-0472">Membrane</keyword>
<sequence length="267" mass="29952">VFCWILDSGLRALVFRESSFVEQALSPDPRDLLGRVLLVCLVTLLGIYAIAALGKAKQAVRAAELARAEADQVFNSMAHAVGVIDRPGEEDLAEQRLVTWIRDLQDLLEDVRHRHRDDLQLISNLLDLQCETIRDERSLRALKECRGRIRAITLVYQRLLESEGWSRVDFADCLGRQLARLFQTYDGSLGAITSRICVEQARLEIHMAIPCGLIVNELVSNSLRHAFPEGRDGEISIEVSRGPKGEHRLVVGDNGVGFPDDLDFRQT</sequence>
<dbReference type="SUPFAM" id="SSF55874">
    <property type="entry name" value="ATPase domain of HSP90 chaperone/DNA topoisomerase II/histidine kinase"/>
    <property type="match status" value="1"/>
</dbReference>
<dbReference type="PANTHER" id="PTHR43065">
    <property type="entry name" value="SENSOR HISTIDINE KINASE"/>
    <property type="match status" value="1"/>
</dbReference>
<evidence type="ECO:0000256" key="1">
    <source>
        <dbReference type="SAM" id="Phobius"/>
    </source>
</evidence>
<feature type="domain" description="Signal transduction histidine kinase subgroup 2 dimerisation and phosphoacceptor" evidence="3">
    <location>
        <begin position="111"/>
        <end position="185"/>
    </location>
</feature>
<keyword evidence="1" id="KW-1133">Transmembrane helix</keyword>
<name>X0UX91_9ZZZZ</name>
<feature type="non-terminal residue" evidence="4">
    <location>
        <position position="267"/>
    </location>
</feature>
<keyword evidence="1" id="KW-0812">Transmembrane</keyword>
<gene>
    <name evidence="4" type="ORF">S01H1_39105</name>
</gene>
<dbReference type="Pfam" id="PF02518">
    <property type="entry name" value="HATPase_c"/>
    <property type="match status" value="1"/>
</dbReference>
<evidence type="ECO:0000259" key="3">
    <source>
        <dbReference type="Pfam" id="PF07568"/>
    </source>
</evidence>
<evidence type="ECO:0000313" key="4">
    <source>
        <dbReference type="EMBL" id="GAG10380.1"/>
    </source>
</evidence>
<proteinExistence type="predicted"/>
<feature type="non-terminal residue" evidence="4">
    <location>
        <position position="1"/>
    </location>
</feature>
<protein>
    <submittedName>
        <fullName evidence="4">Uncharacterized protein</fullName>
    </submittedName>
</protein>
<reference evidence="4" key="1">
    <citation type="journal article" date="2014" name="Front. Microbiol.">
        <title>High frequency of phylogenetically diverse reductive dehalogenase-homologous genes in deep subseafloor sedimentary metagenomes.</title>
        <authorList>
            <person name="Kawai M."/>
            <person name="Futagami T."/>
            <person name="Toyoda A."/>
            <person name="Takaki Y."/>
            <person name="Nishi S."/>
            <person name="Hori S."/>
            <person name="Arai W."/>
            <person name="Tsubouchi T."/>
            <person name="Morono Y."/>
            <person name="Uchiyama I."/>
            <person name="Ito T."/>
            <person name="Fujiyama A."/>
            <person name="Inagaki F."/>
            <person name="Takami H."/>
        </authorList>
    </citation>
    <scope>NUCLEOTIDE SEQUENCE</scope>
    <source>
        <strain evidence="4">Expedition CK06-06</strain>
    </source>
</reference>
<dbReference type="InterPro" id="IPR003594">
    <property type="entry name" value="HATPase_dom"/>
</dbReference>
<feature type="domain" description="Histidine kinase/HSP90-like ATPase" evidence="2">
    <location>
        <begin position="213"/>
        <end position="261"/>
    </location>
</feature>
<dbReference type="Pfam" id="PF07568">
    <property type="entry name" value="HisKA_2"/>
    <property type="match status" value="1"/>
</dbReference>
<dbReference type="PANTHER" id="PTHR43065:SF23">
    <property type="entry name" value="SENSOR HISTIDINE KINASE PDTAS"/>
    <property type="match status" value="1"/>
</dbReference>
<comment type="caution">
    <text evidence="4">The sequence shown here is derived from an EMBL/GenBank/DDBJ whole genome shotgun (WGS) entry which is preliminary data.</text>
</comment>
<accession>X0UX91</accession>
<dbReference type="InterPro" id="IPR011495">
    <property type="entry name" value="Sig_transdc_His_kin_sub2_dim/P"/>
</dbReference>
<dbReference type="EMBL" id="BARS01024652">
    <property type="protein sequence ID" value="GAG10380.1"/>
    <property type="molecule type" value="Genomic_DNA"/>
</dbReference>
<dbReference type="AlphaFoldDB" id="X0UX91"/>
<evidence type="ECO:0000259" key="2">
    <source>
        <dbReference type="Pfam" id="PF02518"/>
    </source>
</evidence>
<organism evidence="4">
    <name type="scientific">marine sediment metagenome</name>
    <dbReference type="NCBI Taxonomy" id="412755"/>
    <lineage>
        <taxon>unclassified sequences</taxon>
        <taxon>metagenomes</taxon>
        <taxon>ecological metagenomes</taxon>
    </lineage>
</organism>
<dbReference type="InterPro" id="IPR036890">
    <property type="entry name" value="HATPase_C_sf"/>
</dbReference>
<dbReference type="Gene3D" id="3.30.565.10">
    <property type="entry name" value="Histidine kinase-like ATPase, C-terminal domain"/>
    <property type="match status" value="1"/>
</dbReference>
<feature type="transmembrane region" description="Helical" evidence="1">
    <location>
        <begin position="32"/>
        <end position="53"/>
    </location>
</feature>